<accession>A0A6I3KJR2</accession>
<organism evidence="1 2">
    <name type="scientific">Hyphomicrobium album</name>
    <dbReference type="NCBI Taxonomy" id="2665159"/>
    <lineage>
        <taxon>Bacteria</taxon>
        <taxon>Pseudomonadati</taxon>
        <taxon>Pseudomonadota</taxon>
        <taxon>Alphaproteobacteria</taxon>
        <taxon>Hyphomicrobiales</taxon>
        <taxon>Hyphomicrobiaceae</taxon>
        <taxon>Hyphomicrobium</taxon>
    </lineage>
</organism>
<gene>
    <name evidence="1" type="ORF">GIW81_13425</name>
</gene>
<sequence length="71" mass="7767">MPHVVAAVLIGAGVAAGMKWLAKEMSRASEAAREAAERMTRNTPLKSMPKDLGYLEWDADAGVYRPSKRHN</sequence>
<name>A0A6I3KJR2_9HYPH</name>
<dbReference type="Proteomes" id="UP000440694">
    <property type="component" value="Unassembled WGS sequence"/>
</dbReference>
<proteinExistence type="predicted"/>
<keyword evidence="2" id="KW-1185">Reference proteome</keyword>
<dbReference type="AlphaFoldDB" id="A0A6I3KJR2"/>
<reference evidence="1 2" key="1">
    <citation type="submission" date="2019-11" db="EMBL/GenBank/DDBJ databases">
        <title>Identification of a novel strain.</title>
        <authorList>
            <person name="Xu Q."/>
            <person name="Wang G."/>
        </authorList>
    </citation>
    <scope>NUCLEOTIDE SEQUENCE [LARGE SCALE GENOMIC DNA]</scope>
    <source>
        <strain evidence="2">xq</strain>
    </source>
</reference>
<dbReference type="EMBL" id="WMBQ01000002">
    <property type="protein sequence ID" value="MTD95334.1"/>
    <property type="molecule type" value="Genomic_DNA"/>
</dbReference>
<comment type="caution">
    <text evidence="1">The sequence shown here is derived from an EMBL/GenBank/DDBJ whole genome shotgun (WGS) entry which is preliminary data.</text>
</comment>
<evidence type="ECO:0000313" key="2">
    <source>
        <dbReference type="Proteomes" id="UP000440694"/>
    </source>
</evidence>
<dbReference type="RefSeq" id="WP_154739890.1">
    <property type="nucleotide sequence ID" value="NZ_WMBQ01000002.1"/>
</dbReference>
<protein>
    <submittedName>
        <fullName evidence="1">Uncharacterized protein</fullName>
    </submittedName>
</protein>
<evidence type="ECO:0000313" key="1">
    <source>
        <dbReference type="EMBL" id="MTD95334.1"/>
    </source>
</evidence>